<keyword evidence="1" id="KW-1133">Transmembrane helix</keyword>
<protein>
    <submittedName>
        <fullName evidence="2">Uncharacterized protein</fullName>
    </submittedName>
</protein>
<sequence>MFRALKLIGAVMLIFVIIGAGWLFLSMERPDVYRHSLSSTIKHGTGDWGELVALIPSEFELNERGELVRNKLSRAGYERIPNDKVWARYASIIEEGKVVYSREADTLVCAIQLRVFIEFDAEDRVTFAEGNLQEHGCM</sequence>
<dbReference type="EMBL" id="UOEH01000242">
    <property type="protein sequence ID" value="VAV97976.1"/>
    <property type="molecule type" value="Genomic_DNA"/>
</dbReference>
<organism evidence="2">
    <name type="scientific">hydrothermal vent metagenome</name>
    <dbReference type="NCBI Taxonomy" id="652676"/>
    <lineage>
        <taxon>unclassified sequences</taxon>
        <taxon>metagenomes</taxon>
        <taxon>ecological metagenomes</taxon>
    </lineage>
</organism>
<dbReference type="AlphaFoldDB" id="A0A3B0SAN9"/>
<evidence type="ECO:0000256" key="1">
    <source>
        <dbReference type="SAM" id="Phobius"/>
    </source>
</evidence>
<evidence type="ECO:0000313" key="2">
    <source>
        <dbReference type="EMBL" id="VAV97976.1"/>
    </source>
</evidence>
<reference evidence="2" key="1">
    <citation type="submission" date="2018-06" db="EMBL/GenBank/DDBJ databases">
        <authorList>
            <person name="Zhirakovskaya E."/>
        </authorList>
    </citation>
    <scope>NUCLEOTIDE SEQUENCE</scope>
</reference>
<feature type="transmembrane region" description="Helical" evidence="1">
    <location>
        <begin position="7"/>
        <end position="25"/>
    </location>
</feature>
<keyword evidence="1" id="KW-0812">Transmembrane</keyword>
<name>A0A3B0SAN9_9ZZZZ</name>
<accession>A0A3B0SAN9</accession>
<proteinExistence type="predicted"/>
<gene>
    <name evidence="2" type="ORF">MNBD_ALPHA05-1665</name>
</gene>
<keyword evidence="1" id="KW-0472">Membrane</keyword>